<gene>
    <name evidence="9" type="ORF">GFH32_08020</name>
</gene>
<dbReference type="InterPro" id="IPR039425">
    <property type="entry name" value="RNA_pol_sigma-70-like"/>
</dbReference>
<accession>A0A5Q0QAH7</accession>
<proteinExistence type="inferred from homology"/>
<organism evidence="9 10">
    <name type="scientific">Sphingobacterium zhuxiongii</name>
    <dbReference type="NCBI Taxonomy" id="2662364"/>
    <lineage>
        <taxon>Bacteria</taxon>
        <taxon>Pseudomonadati</taxon>
        <taxon>Bacteroidota</taxon>
        <taxon>Sphingobacteriia</taxon>
        <taxon>Sphingobacteriales</taxon>
        <taxon>Sphingobacteriaceae</taxon>
        <taxon>Sphingobacterium</taxon>
    </lineage>
</organism>
<dbReference type="GO" id="GO:0016987">
    <property type="term" value="F:sigma factor activity"/>
    <property type="evidence" value="ECO:0007669"/>
    <property type="project" value="UniProtKB-KW"/>
</dbReference>
<dbReference type="Pfam" id="PF04542">
    <property type="entry name" value="Sigma70_r2"/>
    <property type="match status" value="1"/>
</dbReference>
<dbReference type="Pfam" id="PF08281">
    <property type="entry name" value="Sigma70_r4_2"/>
    <property type="match status" value="1"/>
</dbReference>
<evidence type="ECO:0000256" key="2">
    <source>
        <dbReference type="ARBA" id="ARBA00023015"/>
    </source>
</evidence>
<evidence type="ECO:0000256" key="1">
    <source>
        <dbReference type="ARBA" id="ARBA00010641"/>
    </source>
</evidence>
<dbReference type="Proteomes" id="UP000326921">
    <property type="component" value="Chromosome"/>
</dbReference>
<dbReference type="InterPro" id="IPR000838">
    <property type="entry name" value="RNA_pol_sigma70_ECF_CS"/>
</dbReference>
<dbReference type="InterPro" id="IPR013249">
    <property type="entry name" value="RNA_pol_sigma70_r4_t2"/>
</dbReference>
<dbReference type="InterPro" id="IPR013324">
    <property type="entry name" value="RNA_pol_sigma_r3/r4-like"/>
</dbReference>
<dbReference type="SUPFAM" id="SSF88946">
    <property type="entry name" value="Sigma2 domain of RNA polymerase sigma factors"/>
    <property type="match status" value="1"/>
</dbReference>
<evidence type="ECO:0000256" key="3">
    <source>
        <dbReference type="ARBA" id="ARBA00023082"/>
    </source>
</evidence>
<dbReference type="EMBL" id="CP045652">
    <property type="protein sequence ID" value="QGA26274.1"/>
    <property type="molecule type" value="Genomic_DNA"/>
</dbReference>
<keyword evidence="5 6" id="KW-0804">Transcription</keyword>
<dbReference type="AlphaFoldDB" id="A0A5Q0QAH7"/>
<keyword evidence="2 6" id="KW-0805">Transcription regulation</keyword>
<keyword evidence="4 6" id="KW-0238">DNA-binding</keyword>
<evidence type="ECO:0000313" key="10">
    <source>
        <dbReference type="Proteomes" id="UP000326921"/>
    </source>
</evidence>
<dbReference type="Gene3D" id="1.10.10.10">
    <property type="entry name" value="Winged helix-like DNA-binding domain superfamily/Winged helix DNA-binding domain"/>
    <property type="match status" value="1"/>
</dbReference>
<comment type="similarity">
    <text evidence="1 6">Belongs to the sigma-70 factor family. ECF subfamily.</text>
</comment>
<keyword evidence="3 6" id="KW-0731">Sigma factor</keyword>
<dbReference type="PROSITE" id="PS01063">
    <property type="entry name" value="SIGMA70_ECF"/>
    <property type="match status" value="1"/>
</dbReference>
<dbReference type="SUPFAM" id="SSF88659">
    <property type="entry name" value="Sigma3 and sigma4 domains of RNA polymerase sigma factors"/>
    <property type="match status" value="1"/>
</dbReference>
<dbReference type="PANTHER" id="PTHR43133:SF51">
    <property type="entry name" value="RNA POLYMERASE SIGMA FACTOR"/>
    <property type="match status" value="1"/>
</dbReference>
<dbReference type="Gene3D" id="1.10.1740.10">
    <property type="match status" value="1"/>
</dbReference>
<feature type="domain" description="RNA polymerase sigma factor 70 region 4 type 2" evidence="8">
    <location>
        <begin position="116"/>
        <end position="168"/>
    </location>
</feature>
<dbReference type="InterPro" id="IPR013325">
    <property type="entry name" value="RNA_pol_sigma_r2"/>
</dbReference>
<evidence type="ECO:0000259" key="7">
    <source>
        <dbReference type="Pfam" id="PF04542"/>
    </source>
</evidence>
<dbReference type="InterPro" id="IPR007627">
    <property type="entry name" value="RNA_pol_sigma70_r2"/>
</dbReference>
<evidence type="ECO:0000259" key="8">
    <source>
        <dbReference type="Pfam" id="PF08281"/>
    </source>
</evidence>
<dbReference type="InterPro" id="IPR036388">
    <property type="entry name" value="WH-like_DNA-bd_sf"/>
</dbReference>
<dbReference type="NCBIfam" id="TIGR02937">
    <property type="entry name" value="sigma70-ECF"/>
    <property type="match status" value="1"/>
</dbReference>
<dbReference type="RefSeq" id="WP_153510964.1">
    <property type="nucleotide sequence ID" value="NZ_CP045652.1"/>
</dbReference>
<dbReference type="CDD" id="cd06171">
    <property type="entry name" value="Sigma70_r4"/>
    <property type="match status" value="1"/>
</dbReference>
<evidence type="ECO:0000256" key="5">
    <source>
        <dbReference type="ARBA" id="ARBA00023163"/>
    </source>
</evidence>
<dbReference type="GO" id="GO:0006352">
    <property type="term" value="P:DNA-templated transcription initiation"/>
    <property type="evidence" value="ECO:0007669"/>
    <property type="project" value="InterPro"/>
</dbReference>
<evidence type="ECO:0000313" key="9">
    <source>
        <dbReference type="EMBL" id="QGA26274.1"/>
    </source>
</evidence>
<evidence type="ECO:0000256" key="6">
    <source>
        <dbReference type="RuleBase" id="RU000716"/>
    </source>
</evidence>
<dbReference type="InterPro" id="IPR014284">
    <property type="entry name" value="RNA_pol_sigma-70_dom"/>
</dbReference>
<feature type="domain" description="RNA polymerase sigma-70 region 2" evidence="7">
    <location>
        <begin position="21"/>
        <end position="86"/>
    </location>
</feature>
<protein>
    <recommendedName>
        <fullName evidence="6">RNA polymerase sigma factor</fullName>
    </recommendedName>
</protein>
<keyword evidence="10" id="KW-1185">Reference proteome</keyword>
<dbReference type="GO" id="GO:0003677">
    <property type="term" value="F:DNA binding"/>
    <property type="evidence" value="ECO:0007669"/>
    <property type="project" value="UniProtKB-KW"/>
</dbReference>
<dbReference type="PANTHER" id="PTHR43133">
    <property type="entry name" value="RNA POLYMERASE ECF-TYPE SIGMA FACTO"/>
    <property type="match status" value="1"/>
</dbReference>
<evidence type="ECO:0000256" key="4">
    <source>
        <dbReference type="ARBA" id="ARBA00023125"/>
    </source>
</evidence>
<reference evidence="9 10" key="1">
    <citation type="submission" date="2019-10" db="EMBL/GenBank/DDBJ databases">
        <authorList>
            <person name="Dong K."/>
        </authorList>
    </citation>
    <scope>NUCLEOTIDE SEQUENCE [LARGE SCALE GENOMIC DNA]</scope>
    <source>
        <strain evidence="10">dk4302</strain>
    </source>
</reference>
<dbReference type="KEGG" id="sphe:GFH32_08020"/>
<name>A0A5Q0QAH7_9SPHI</name>
<sequence length="183" mass="21484">MDNIYIDKVLSGDRHAFRYFISTYKDMAFSIAISMLKNELFAEEVVQEAFVQAYLSLSNFKKEAKFSTWFYKILVRTAYKYRAKNKIVDAEFDLSKHDLPQQEAILQSLVRKEQSEIINDALMKIPSNESLILRLFYLEELSVKEITEITGWTENNSKVILHRARKSLSIVMKRLTENFQYGT</sequence>